<gene>
    <name evidence="3" type="ORF">DEP93_03190</name>
</gene>
<comment type="caution">
    <text evidence="3">The sequence shown here is derived from an EMBL/GenBank/DDBJ whole genome shotgun (WGS) entry which is preliminary data.</text>
</comment>
<dbReference type="InterPro" id="IPR001173">
    <property type="entry name" value="Glyco_trans_2-like"/>
</dbReference>
<feature type="domain" description="Glycosyltransferase 2-like" evidence="2">
    <location>
        <begin position="5"/>
        <end position="131"/>
    </location>
</feature>
<evidence type="ECO:0000259" key="2">
    <source>
        <dbReference type="Pfam" id="PF00535"/>
    </source>
</evidence>
<sequence>MNKFSIVIPVRKINAFLQENISHLKELKYKNFEVIIITDEEEKYDFQDPRFILVYSGPIGPGEKRNVGASKATGEILAFLDDDAYPEKDWLDRAAGVFENTEIYALGGPAMTPKNAGFLEKMSGRVLESWMASAGTVYRHTPGKSMEIADYPTVNLFVRKKIFDGVGGFPVEFWPGEDTKLCLDLVKSQGRKFTYDPSPIVYHHRRNLFIPHLKQISRYGRHRGQFARIFPETSRLPSYFAPSAFIIGLVSGPLLSLLFPPLWKLYLGGAFLYLALLLSEGLRIFLKDKDLKGAVYVTVGIFLTHVVYGSNFIIGIMKKPALKLRGVDKTTGNYLGG</sequence>
<protein>
    <submittedName>
        <fullName evidence="3">Glycosyl transferase</fullName>
    </submittedName>
</protein>
<keyword evidence="1" id="KW-0472">Membrane</keyword>
<dbReference type="EMBL" id="DOZN01000020">
    <property type="protein sequence ID" value="HCC42453.1"/>
    <property type="molecule type" value="Genomic_DNA"/>
</dbReference>
<dbReference type="Gene3D" id="3.90.550.10">
    <property type="entry name" value="Spore Coat Polysaccharide Biosynthesis Protein SpsA, Chain A"/>
    <property type="match status" value="1"/>
</dbReference>
<dbReference type="AlphaFoldDB" id="A0A3D0ZRW5"/>
<dbReference type="Proteomes" id="UP000263336">
    <property type="component" value="Unassembled WGS sequence"/>
</dbReference>
<dbReference type="GO" id="GO:0016740">
    <property type="term" value="F:transferase activity"/>
    <property type="evidence" value="ECO:0007669"/>
    <property type="project" value="UniProtKB-KW"/>
</dbReference>
<evidence type="ECO:0000256" key="1">
    <source>
        <dbReference type="SAM" id="Phobius"/>
    </source>
</evidence>
<feature type="transmembrane region" description="Helical" evidence="1">
    <location>
        <begin position="239"/>
        <end position="259"/>
    </location>
</feature>
<accession>A0A3D0ZRW5</accession>
<evidence type="ECO:0000313" key="3">
    <source>
        <dbReference type="EMBL" id="HCC42453.1"/>
    </source>
</evidence>
<dbReference type="PANTHER" id="PTHR43685:SF3">
    <property type="entry name" value="SLR2126 PROTEIN"/>
    <property type="match status" value="1"/>
</dbReference>
<keyword evidence="3" id="KW-0808">Transferase</keyword>
<dbReference type="SUPFAM" id="SSF53448">
    <property type="entry name" value="Nucleotide-diphospho-sugar transferases"/>
    <property type="match status" value="1"/>
</dbReference>
<dbReference type="InterPro" id="IPR050834">
    <property type="entry name" value="Glycosyltransf_2"/>
</dbReference>
<feature type="transmembrane region" description="Helical" evidence="1">
    <location>
        <begin position="265"/>
        <end position="286"/>
    </location>
</feature>
<organism evidence="3 4">
    <name type="scientific">candidate division WWE3 bacterium</name>
    <dbReference type="NCBI Taxonomy" id="2053526"/>
    <lineage>
        <taxon>Bacteria</taxon>
        <taxon>Katanobacteria</taxon>
    </lineage>
</organism>
<evidence type="ECO:0000313" key="4">
    <source>
        <dbReference type="Proteomes" id="UP000263336"/>
    </source>
</evidence>
<keyword evidence="1" id="KW-1133">Transmembrane helix</keyword>
<dbReference type="InterPro" id="IPR029044">
    <property type="entry name" value="Nucleotide-diphossugar_trans"/>
</dbReference>
<feature type="transmembrane region" description="Helical" evidence="1">
    <location>
        <begin position="293"/>
        <end position="317"/>
    </location>
</feature>
<proteinExistence type="predicted"/>
<reference evidence="3 4" key="1">
    <citation type="journal article" date="2018" name="Nat. Biotechnol.">
        <title>A standardized bacterial taxonomy based on genome phylogeny substantially revises the tree of life.</title>
        <authorList>
            <person name="Parks D.H."/>
            <person name="Chuvochina M."/>
            <person name="Waite D.W."/>
            <person name="Rinke C."/>
            <person name="Skarshewski A."/>
            <person name="Chaumeil P.A."/>
            <person name="Hugenholtz P."/>
        </authorList>
    </citation>
    <scope>NUCLEOTIDE SEQUENCE [LARGE SCALE GENOMIC DNA]</scope>
    <source>
        <strain evidence="3">UBA11701</strain>
    </source>
</reference>
<dbReference type="PANTHER" id="PTHR43685">
    <property type="entry name" value="GLYCOSYLTRANSFERASE"/>
    <property type="match status" value="1"/>
</dbReference>
<dbReference type="Pfam" id="PF00535">
    <property type="entry name" value="Glycos_transf_2"/>
    <property type="match status" value="1"/>
</dbReference>
<keyword evidence="1" id="KW-0812">Transmembrane</keyword>
<name>A0A3D0ZRW5_UNCKA</name>